<evidence type="ECO:0000313" key="1">
    <source>
        <dbReference type="EMBL" id="KAH6628733.1"/>
    </source>
</evidence>
<gene>
    <name evidence="1" type="ORF">F5144DRAFT_322636</name>
</gene>
<dbReference type="Proteomes" id="UP000724584">
    <property type="component" value="Unassembled WGS sequence"/>
</dbReference>
<dbReference type="EMBL" id="JAGIZQ010000005">
    <property type="protein sequence ID" value="KAH6628733.1"/>
    <property type="molecule type" value="Genomic_DNA"/>
</dbReference>
<keyword evidence="2" id="KW-1185">Reference proteome</keyword>
<organism evidence="1 2">
    <name type="scientific">Chaetomium tenue</name>
    <dbReference type="NCBI Taxonomy" id="1854479"/>
    <lineage>
        <taxon>Eukaryota</taxon>
        <taxon>Fungi</taxon>
        <taxon>Dikarya</taxon>
        <taxon>Ascomycota</taxon>
        <taxon>Pezizomycotina</taxon>
        <taxon>Sordariomycetes</taxon>
        <taxon>Sordariomycetidae</taxon>
        <taxon>Sordariales</taxon>
        <taxon>Chaetomiaceae</taxon>
        <taxon>Chaetomium</taxon>
    </lineage>
</organism>
<proteinExistence type="predicted"/>
<comment type="caution">
    <text evidence="1">The sequence shown here is derived from an EMBL/GenBank/DDBJ whole genome shotgun (WGS) entry which is preliminary data.</text>
</comment>
<accession>A0ACB7P4S3</accession>
<name>A0ACB7P4S3_9PEZI</name>
<protein>
    <submittedName>
        <fullName evidence="1">Uncharacterized protein</fullName>
    </submittedName>
</protein>
<evidence type="ECO:0000313" key="2">
    <source>
        <dbReference type="Proteomes" id="UP000724584"/>
    </source>
</evidence>
<sequence length="605" mass="63653">MLIATPSPTSTLSPTLASAYGLIQPRQTDYFGGSDADCYNFNNGLQCTSLLNGCYGDILAATDYNSAATACFCTYGISYLDCFYSQVATGTCASYYFGSAGYGDYQRSYYSEYCGSIPPGVMAQIQAPTSVSLDFDTIDVVRATGAIQQPNYGEPPQYQGEGELLKGPCSQTDFTLVDAGSTVYYGGFVGCVNDRPECCPWAVGTPASAVAGSAATDGAAINARDNNDFPTPANGDLAVLASCADDYYSISGGCCPNGFWPFTKAVGGITPCWSSISTVEPPTLTLEKDAKTKDKPTSAVVNIVWSMRFEVADPGGGGLSTAAKAGIGAGAGVAVILIAGLAICLWRSRRKNKKLKLAEAQQPTLPAQAQMQQQQPPFNQPQMMPQASVINGQYPPGAFHPGMAAMPTHPPSDRTSTVTSGTSASPAVLIPQHTGTSGGGVSELSSQSGQNLLHNGQPGYFAGGAANPHVPYGGRSGTGSPAVGTNGQGYPAPIAEADEGHQQQQHPQYGYQHQHPQQYPPQTQQQQHYLTQQQQQQYYGASPVQQMPPQGQGQGPYFPHPQAGYAYPPQQQPAHSQNVPEMSASREADPPQEVMGSHVQHHHAG</sequence>
<reference evidence="1 2" key="1">
    <citation type="journal article" date="2021" name="Nat. Commun.">
        <title>Genetic determinants of endophytism in the Arabidopsis root mycobiome.</title>
        <authorList>
            <person name="Mesny F."/>
            <person name="Miyauchi S."/>
            <person name="Thiergart T."/>
            <person name="Pickel B."/>
            <person name="Atanasova L."/>
            <person name="Karlsson M."/>
            <person name="Huettel B."/>
            <person name="Barry K.W."/>
            <person name="Haridas S."/>
            <person name="Chen C."/>
            <person name="Bauer D."/>
            <person name="Andreopoulos W."/>
            <person name="Pangilinan J."/>
            <person name="LaButti K."/>
            <person name="Riley R."/>
            <person name="Lipzen A."/>
            <person name="Clum A."/>
            <person name="Drula E."/>
            <person name="Henrissat B."/>
            <person name="Kohler A."/>
            <person name="Grigoriev I.V."/>
            <person name="Martin F.M."/>
            <person name="Hacquard S."/>
        </authorList>
    </citation>
    <scope>NUCLEOTIDE SEQUENCE [LARGE SCALE GENOMIC DNA]</scope>
    <source>
        <strain evidence="1 2">MPI-SDFR-AT-0079</strain>
    </source>
</reference>